<reference evidence="1 2" key="1">
    <citation type="submission" date="2018-02" db="EMBL/GenBank/DDBJ databases">
        <title>The draft genome of Phyllobacterium myrsinacearum DSM5892.</title>
        <authorList>
            <person name="Li L."/>
            <person name="Liu L."/>
            <person name="Zhang X."/>
            <person name="Wang T."/>
        </authorList>
    </citation>
    <scope>NUCLEOTIDE SEQUENCE [LARGE SCALE GENOMIC DNA]</scope>
    <source>
        <strain evidence="1 2">DSM 5892</strain>
    </source>
</reference>
<dbReference type="SUPFAM" id="SSF53756">
    <property type="entry name" value="UDP-Glycosyltransferase/glycogen phosphorylase"/>
    <property type="match status" value="2"/>
</dbReference>
<dbReference type="GO" id="GO:0016740">
    <property type="term" value="F:transferase activity"/>
    <property type="evidence" value="ECO:0007669"/>
    <property type="project" value="UniProtKB-KW"/>
</dbReference>
<comment type="caution">
    <text evidence="1">The sequence shown here is derived from an EMBL/GenBank/DDBJ whole genome shotgun (WGS) entry which is preliminary data.</text>
</comment>
<dbReference type="PANTHER" id="PTHR46656:SF3">
    <property type="entry name" value="PUTATIVE-RELATED"/>
    <property type="match status" value="1"/>
</dbReference>
<dbReference type="OrthoDB" id="8049568at2"/>
<name>A0A2S9JPN0_9HYPH</name>
<evidence type="ECO:0000313" key="2">
    <source>
        <dbReference type="Proteomes" id="UP000238563"/>
    </source>
</evidence>
<evidence type="ECO:0000313" key="1">
    <source>
        <dbReference type="EMBL" id="PRD55193.1"/>
    </source>
</evidence>
<dbReference type="Proteomes" id="UP000238563">
    <property type="component" value="Unassembled WGS sequence"/>
</dbReference>
<gene>
    <name evidence="1" type="ORF">C5750_08425</name>
</gene>
<accession>A0A2S9JPN0</accession>
<sequence length="773" mass="85541">MRSELFASPYSLDENINDMRGLLGKFAGKRIFFDGVFKGDYSLAIVNRCLAQALIATGVEVACYTPESDWQTDTRLDAMPEVKRRLLAHYPAGETFDIHLRNTWPPATHDMVGRFNAYVNFAWEELEVPQYLVSRFNRDLDLLMVTSNFVKQAFIQSGLTIPVEVVGNGTDHIQAHAGLAAESPLPPNGKARILHVSSCFPRKGVDALIEAYAGTFKQDEPVELVIKTFPNPDNILKSVMARFDEQLKQAPPVILIEDYCDPEQLLALYRTASLVVAPSRGEGFGLPLAEAMRLGIPVVTTGYSGQVDFCTPSTAWLVDYHMAPSLAHVSGSLSLWAEPSTVHLGAQMRAALNNEEEARMRSKNAQRFLDEHTGWNSVAARVLAAIAKPVKLIVSPKRPWTVDLVSSWQQQCGLATYSGHLFSTPALSGRFSHIYARRILDDALPDSAAAKTAETADITSRPWGYDLASLMRFIAEIEEAKGDVLWMQHHPGHFSTPDMELLLKTLLQTGHKLRVITMHSVKETLRGGNLDWTKSFDVVFVHSAEDAGLLAKAGHPNAVVVPHGVREAGDGELQPDPSAFTVGSFGFLMPHKNIDVLVQGFAKARLFEPRLRLKLLNCMVPNDESRASRVLIENLLTHFGLHDVATVRFDFIDENELSDELAQCNLLAFLYGASTETATGAARIAMTADRPLLCSRSSVLRDMWPISHVVRSVDVDCVAEALVSLAQNPDLLGLRDADRRQATEWNSYPRVAARHVVIIEQMLGRKHDNRRAA</sequence>
<proteinExistence type="predicted"/>
<dbReference type="AlphaFoldDB" id="A0A2S9JPN0"/>
<protein>
    <submittedName>
        <fullName evidence="1">Glycosyl transferase</fullName>
    </submittedName>
</protein>
<keyword evidence="1" id="KW-0808">Transferase</keyword>
<organism evidence="1 2">
    <name type="scientific">Phyllobacterium myrsinacearum</name>
    <dbReference type="NCBI Taxonomy" id="28101"/>
    <lineage>
        <taxon>Bacteria</taxon>
        <taxon>Pseudomonadati</taxon>
        <taxon>Pseudomonadota</taxon>
        <taxon>Alphaproteobacteria</taxon>
        <taxon>Hyphomicrobiales</taxon>
        <taxon>Phyllobacteriaceae</taxon>
        <taxon>Phyllobacterium</taxon>
    </lineage>
</organism>
<dbReference type="Pfam" id="PF20706">
    <property type="entry name" value="GT4-conflict"/>
    <property type="match status" value="1"/>
</dbReference>
<dbReference type="PANTHER" id="PTHR46656">
    <property type="entry name" value="PUTATIVE-RELATED"/>
    <property type="match status" value="1"/>
</dbReference>
<dbReference type="EMBL" id="PVBT01000002">
    <property type="protein sequence ID" value="PRD55193.1"/>
    <property type="molecule type" value="Genomic_DNA"/>
</dbReference>
<keyword evidence="2" id="KW-1185">Reference proteome</keyword>
<dbReference type="Gene3D" id="3.40.50.2000">
    <property type="entry name" value="Glycogen Phosphorylase B"/>
    <property type="match status" value="2"/>
</dbReference>
<dbReference type="CDD" id="cd03801">
    <property type="entry name" value="GT4_PimA-like"/>
    <property type="match status" value="1"/>
</dbReference>